<gene>
    <name evidence="3" type="ORF">NECHADRAFT_75595</name>
</gene>
<dbReference type="GeneID" id="9676573"/>
<evidence type="ECO:0000256" key="1">
    <source>
        <dbReference type="ARBA" id="ARBA00009042"/>
    </source>
</evidence>
<sequence>MSSHYTKSHLSAITFLHPPSPVDIKQCPCDVRPEPKPASEHNTFIRVYHTEPSIYGYNAGCSLVRESRYSTSQQWHGPSDDLVADDAAPGSSVASVGWWADLANEVWETRVYYVANGGNLQERINHSSFSPAVKDDFDDPLPKPEEMIPPTPGWKLTQILATENGTEESDKTGFPNIQPLPETKLAVVRSGDGKLHVFYQAVDNSILEAIFTPEKGWIAEKSVVVASGAKTGTPLTAISGGWAEVRLFFVDTNDVLAYVYADDHTGWVQRQYNHPSHATVFIVAQANISLFIEEIPSYKLPPTAMLAAVAWNYASPFFGIRVYTTDNRDELHEFSYNRNSGGWASDSQSVNKLNPGGLHVGFQGSAALSAVAAVLVEGEWKTKVYFHPRRTILEWDVCAKAPPSVGIHKPSQGGELKRAIEGETRLKIAEEEERKRVEEEEKRRAEEELRKKAEEEEAKKRAEEEEERRKVEAEEAWKQAEKEEAQKRVQEELQKYSSIPVGGKVSLRDNPEMDKIFKEATRCNAGYDWLRTNDGWRCSGGGHFLTNEQFETLSRGG</sequence>
<dbReference type="Gene3D" id="2.120.10.70">
    <property type="entry name" value="Fucose-specific lectin"/>
    <property type="match status" value="2"/>
</dbReference>
<evidence type="ECO:0000313" key="4">
    <source>
        <dbReference type="Proteomes" id="UP000005206"/>
    </source>
</evidence>
<dbReference type="RefSeq" id="XP_003053941.1">
    <property type="nucleotide sequence ID" value="XM_003053895.1"/>
</dbReference>
<dbReference type="InterPro" id="IPR012475">
    <property type="entry name" value="Fungal_lectin"/>
</dbReference>
<accession>C7YJ89</accession>
<dbReference type="OrthoDB" id="10031947at2759"/>
<feature type="region of interest" description="Disordered" evidence="2">
    <location>
        <begin position="432"/>
        <end position="486"/>
    </location>
</feature>
<dbReference type="Proteomes" id="UP000005206">
    <property type="component" value="Chromosome 1"/>
</dbReference>
<comment type="similarity">
    <text evidence="1">Belongs to the fungal fucose-specific lectin family.</text>
</comment>
<protein>
    <submittedName>
        <fullName evidence="3">Uncharacterized protein</fullName>
    </submittedName>
</protein>
<reference evidence="3 4" key="1">
    <citation type="journal article" date="2009" name="PLoS Genet.">
        <title>The genome of Nectria haematococca: contribution of supernumerary chromosomes to gene expansion.</title>
        <authorList>
            <person name="Coleman J.J."/>
            <person name="Rounsley S.D."/>
            <person name="Rodriguez-Carres M."/>
            <person name="Kuo A."/>
            <person name="Wasmann C.C."/>
            <person name="Grimwood J."/>
            <person name="Schmutz J."/>
            <person name="Taga M."/>
            <person name="White G.J."/>
            <person name="Zhou S."/>
            <person name="Schwartz D.C."/>
            <person name="Freitag M."/>
            <person name="Ma L.J."/>
            <person name="Danchin E.G."/>
            <person name="Henrissat B."/>
            <person name="Coutinho P.M."/>
            <person name="Nelson D.R."/>
            <person name="Straney D."/>
            <person name="Napoli C.A."/>
            <person name="Barker B.M."/>
            <person name="Gribskov M."/>
            <person name="Rep M."/>
            <person name="Kroken S."/>
            <person name="Molnar I."/>
            <person name="Rensing C."/>
            <person name="Kennell J.C."/>
            <person name="Zamora J."/>
            <person name="Farman M.L."/>
            <person name="Selker E.U."/>
            <person name="Salamov A."/>
            <person name="Shapiro H."/>
            <person name="Pangilinan J."/>
            <person name="Lindquist E."/>
            <person name="Lamers C."/>
            <person name="Grigoriev I.V."/>
            <person name="Geiser D.M."/>
            <person name="Covert S.F."/>
            <person name="Temporini E."/>
            <person name="Vanetten H.D."/>
        </authorList>
    </citation>
    <scope>NUCLEOTIDE SEQUENCE [LARGE SCALE GENOMIC DNA]</scope>
    <source>
        <strain evidence="4">ATCC MYA-4622 / CBS 123669 / FGSC 9596 / NRRL 45880 / 77-13-4</strain>
    </source>
</reference>
<proteinExistence type="inferred from homology"/>
<dbReference type="eggNOG" id="ENOG502SFVS">
    <property type="taxonomic scope" value="Eukaryota"/>
</dbReference>
<dbReference type="HOGENOM" id="CLU_533195_0_0_1"/>
<organism evidence="3 4">
    <name type="scientific">Fusarium vanettenii (strain ATCC MYA-4622 / CBS 123669 / FGSC 9596 / NRRL 45880 / 77-13-4)</name>
    <name type="common">Fusarium solani subsp. pisi</name>
    <dbReference type="NCBI Taxonomy" id="660122"/>
    <lineage>
        <taxon>Eukaryota</taxon>
        <taxon>Fungi</taxon>
        <taxon>Dikarya</taxon>
        <taxon>Ascomycota</taxon>
        <taxon>Pezizomycotina</taxon>
        <taxon>Sordariomycetes</taxon>
        <taxon>Hypocreomycetidae</taxon>
        <taxon>Hypocreales</taxon>
        <taxon>Nectriaceae</taxon>
        <taxon>Fusarium</taxon>
        <taxon>Fusarium solani species complex</taxon>
        <taxon>Fusarium vanettenii</taxon>
    </lineage>
</organism>
<dbReference type="VEuPathDB" id="FungiDB:NECHADRAFT_75595"/>
<dbReference type="SUPFAM" id="SSF89372">
    <property type="entry name" value="Fucose-specific lectin"/>
    <property type="match status" value="2"/>
</dbReference>
<name>C7YJ89_FUSV7</name>
<evidence type="ECO:0000313" key="3">
    <source>
        <dbReference type="EMBL" id="EEU48228.1"/>
    </source>
</evidence>
<dbReference type="EMBL" id="GG698896">
    <property type="protein sequence ID" value="EEU48228.1"/>
    <property type="molecule type" value="Genomic_DNA"/>
</dbReference>
<dbReference type="OMA" id="PWERINH"/>
<dbReference type="AlphaFoldDB" id="C7YJ89"/>
<keyword evidence="4" id="KW-1185">Reference proteome</keyword>
<evidence type="ECO:0000256" key="2">
    <source>
        <dbReference type="SAM" id="MobiDB-lite"/>
    </source>
</evidence>
<dbReference type="Pfam" id="PF07938">
    <property type="entry name" value="Fungal_lectin"/>
    <property type="match status" value="1"/>
</dbReference>
<dbReference type="KEGG" id="nhe:NECHADRAFT_75595"/>
<dbReference type="InParanoid" id="C7YJ89"/>